<evidence type="ECO:0000313" key="2">
    <source>
        <dbReference type="Proteomes" id="UP000248798"/>
    </source>
</evidence>
<dbReference type="AlphaFoldDB" id="A0A328F9X9"/>
<protein>
    <submittedName>
        <fullName evidence="1">Uncharacterized protein</fullName>
    </submittedName>
</protein>
<name>A0A328F9X9_9BACT</name>
<dbReference type="EMBL" id="QLNI01000057">
    <property type="protein sequence ID" value="RAM00222.1"/>
    <property type="molecule type" value="Genomic_DNA"/>
</dbReference>
<sequence>MLFRGDTRESLNMMQRISGFHNEKLSENFIRLLEHPDPGICVEALRQLYFLKNQGTGLRKGL</sequence>
<evidence type="ECO:0000313" key="1">
    <source>
        <dbReference type="EMBL" id="RAM00222.1"/>
    </source>
</evidence>
<proteinExistence type="predicted"/>
<organism evidence="1 2">
    <name type="scientific">Desulfobacter hydrogenophilus</name>
    <dbReference type="NCBI Taxonomy" id="2291"/>
    <lineage>
        <taxon>Bacteria</taxon>
        <taxon>Pseudomonadati</taxon>
        <taxon>Thermodesulfobacteriota</taxon>
        <taxon>Desulfobacteria</taxon>
        <taxon>Desulfobacterales</taxon>
        <taxon>Desulfobacteraceae</taxon>
        <taxon>Desulfobacter</taxon>
    </lineage>
</organism>
<dbReference type="Proteomes" id="UP000248798">
    <property type="component" value="Unassembled WGS sequence"/>
</dbReference>
<comment type="caution">
    <text evidence="1">The sequence shown here is derived from an EMBL/GenBank/DDBJ whole genome shotgun (WGS) entry which is preliminary data.</text>
</comment>
<gene>
    <name evidence="1" type="ORF">DO021_20245</name>
</gene>
<accession>A0A328F9X9</accession>
<reference evidence="1 2" key="1">
    <citation type="submission" date="2018-06" db="EMBL/GenBank/DDBJ databases">
        <title>Complete Genome Sequence of Desulfobacter hydrogenophilus (DSM3380).</title>
        <authorList>
            <person name="Marietou A."/>
            <person name="Schreiber L."/>
            <person name="Marshall I."/>
            <person name="Jorgensen B."/>
        </authorList>
    </citation>
    <scope>NUCLEOTIDE SEQUENCE [LARGE SCALE GENOMIC DNA]</scope>
    <source>
        <strain evidence="1 2">DSM 3380</strain>
    </source>
</reference>